<proteinExistence type="predicted"/>
<evidence type="ECO:0000256" key="2">
    <source>
        <dbReference type="SAM" id="MobiDB-lite"/>
    </source>
</evidence>
<keyword evidence="1" id="KW-0175">Coiled coil</keyword>
<organism evidence="3 4">
    <name type="scientific">Corchorus olitorius</name>
    <dbReference type="NCBI Taxonomy" id="93759"/>
    <lineage>
        <taxon>Eukaryota</taxon>
        <taxon>Viridiplantae</taxon>
        <taxon>Streptophyta</taxon>
        <taxon>Embryophyta</taxon>
        <taxon>Tracheophyta</taxon>
        <taxon>Spermatophyta</taxon>
        <taxon>Magnoliopsida</taxon>
        <taxon>eudicotyledons</taxon>
        <taxon>Gunneridae</taxon>
        <taxon>Pentapetalae</taxon>
        <taxon>rosids</taxon>
        <taxon>malvids</taxon>
        <taxon>Malvales</taxon>
        <taxon>Malvaceae</taxon>
        <taxon>Grewioideae</taxon>
        <taxon>Apeibeae</taxon>
        <taxon>Corchorus</taxon>
    </lineage>
</organism>
<evidence type="ECO:0000313" key="3">
    <source>
        <dbReference type="EMBL" id="OMO84516.1"/>
    </source>
</evidence>
<feature type="compositionally biased region" description="Polar residues" evidence="2">
    <location>
        <begin position="52"/>
        <end position="81"/>
    </location>
</feature>
<feature type="region of interest" description="Disordered" evidence="2">
    <location>
        <begin position="51"/>
        <end position="81"/>
    </location>
</feature>
<feature type="region of interest" description="Disordered" evidence="2">
    <location>
        <begin position="1"/>
        <end position="29"/>
    </location>
</feature>
<evidence type="ECO:0000256" key="1">
    <source>
        <dbReference type="SAM" id="Coils"/>
    </source>
</evidence>
<dbReference type="OrthoDB" id="851974at2759"/>
<reference evidence="4" key="1">
    <citation type="submission" date="2013-09" db="EMBL/GenBank/DDBJ databases">
        <title>Corchorus olitorius genome sequencing.</title>
        <authorList>
            <person name="Alam M."/>
            <person name="Haque M.S."/>
            <person name="Islam M.S."/>
            <person name="Emdad E.M."/>
            <person name="Islam M.M."/>
            <person name="Ahmed B."/>
            <person name="Halim A."/>
            <person name="Hossen Q.M.M."/>
            <person name="Hossain M.Z."/>
            <person name="Ahmed R."/>
            <person name="Khan M.M."/>
            <person name="Islam R."/>
            <person name="Rashid M.M."/>
            <person name="Khan S.A."/>
            <person name="Rahman M.S."/>
            <person name="Alam M."/>
            <person name="Yahiya A.S."/>
            <person name="Khan M.S."/>
            <person name="Azam M.S."/>
            <person name="Haque T."/>
            <person name="Lashkar M.Z.H."/>
            <person name="Akhand A.I."/>
            <person name="Morshed G."/>
            <person name="Roy S."/>
            <person name="Uddin K.S."/>
            <person name="Rabeya T."/>
            <person name="Hossain A.S."/>
            <person name="Chowdhury A."/>
            <person name="Snigdha A.R."/>
            <person name="Mortoza M.S."/>
            <person name="Matin S.A."/>
            <person name="Hoque S.M.E."/>
            <person name="Islam M.K."/>
            <person name="Roy D.K."/>
            <person name="Haider R."/>
            <person name="Moosa M.M."/>
            <person name="Elias S.M."/>
            <person name="Hasan A.M."/>
            <person name="Jahan S."/>
            <person name="Shafiuddin M."/>
            <person name="Mahmood N."/>
            <person name="Shommy N.S."/>
        </authorList>
    </citation>
    <scope>NUCLEOTIDE SEQUENCE [LARGE SCALE GENOMIC DNA]</scope>
    <source>
        <strain evidence="4">cv. O-4</strain>
    </source>
</reference>
<dbReference type="STRING" id="93759.A0A1R3IPL2"/>
<protein>
    <submittedName>
        <fullName evidence="3">Phospholipase-like protein</fullName>
    </submittedName>
</protein>
<dbReference type="AlphaFoldDB" id="A0A1R3IPL2"/>
<dbReference type="EMBL" id="AWUE01017842">
    <property type="protein sequence ID" value="OMO84516.1"/>
    <property type="molecule type" value="Genomic_DNA"/>
</dbReference>
<feature type="coiled-coil region" evidence="1">
    <location>
        <begin position="365"/>
        <end position="399"/>
    </location>
</feature>
<feature type="region of interest" description="Disordered" evidence="2">
    <location>
        <begin position="124"/>
        <end position="153"/>
    </location>
</feature>
<gene>
    <name evidence="3" type="ORF">COLO4_22003</name>
</gene>
<dbReference type="PANTHER" id="PTHR35358:SF10">
    <property type="entry name" value="PLANT PHOSPHOLIPASE-LIKE PROTEIN"/>
    <property type="match status" value="1"/>
</dbReference>
<comment type="caution">
    <text evidence="3">The sequence shown here is derived from an EMBL/GenBank/DDBJ whole genome shotgun (WGS) entry which is preliminary data.</text>
</comment>
<name>A0A1R3IPL2_9ROSI</name>
<dbReference type="Pfam" id="PF05278">
    <property type="entry name" value="PEARLI-4"/>
    <property type="match status" value="1"/>
</dbReference>
<dbReference type="Proteomes" id="UP000187203">
    <property type="component" value="Unassembled WGS sequence"/>
</dbReference>
<feature type="compositionally biased region" description="Polar residues" evidence="2">
    <location>
        <begin position="7"/>
        <end position="17"/>
    </location>
</feature>
<dbReference type="InterPro" id="IPR007942">
    <property type="entry name" value="PLipase-like"/>
</dbReference>
<evidence type="ECO:0000313" key="4">
    <source>
        <dbReference type="Proteomes" id="UP000187203"/>
    </source>
</evidence>
<keyword evidence="4" id="KW-1185">Reference proteome</keyword>
<accession>A0A1R3IPL2</accession>
<sequence length="429" mass="47727">MGRRVTRSQTNMRVTRSQTKRRASLVAAQTPAESSTRVVVDLVCTQDACSPLQRSGNESISSLQEDQNSPSNTSAGNPTYDTSEGIRALICNFPESVSTLAAPPMYMQSNATLGDKTIEFNASSEGASRKENSNSQLVEQNHGRKECVQDAPPPLVTPPEDVRGAAGAHASATVASNTSLGRQIPVKEARVGSKSAKDVFKDGINTETNDKSPAQSYSFGLTEMALLPGNVSHQDEVQSDLLVSVRGYRVKEAYASILRKVIEKHGDIAMNCIMKSEWNRSRLLEKVCEIVQTLQTTKLLHITDVEVMNMLRDVIDLGSAKVNVGWLEQNLENILEVKELVNQSSQLKECKERNLKIIEESRKILKSCEDLIPVYEDKLQRLKEMATFEKEKIDAAQAVNRNIHRRFSKWQPTVKHFIEESLLEESLHF</sequence>
<dbReference type="PANTHER" id="PTHR35358">
    <property type="entry name" value="OS06G0711100 PROTEIN"/>
    <property type="match status" value="1"/>
</dbReference>